<gene>
    <name evidence="2" type="ORF">AS592_04680</name>
</gene>
<dbReference type="STRING" id="1630136.AS592_04680"/>
<dbReference type="EMBL" id="LNKT01000056">
    <property type="protein sequence ID" value="KYJ85891.1"/>
    <property type="molecule type" value="Genomic_DNA"/>
</dbReference>
<evidence type="ECO:0000313" key="3">
    <source>
        <dbReference type="Proteomes" id="UP000075359"/>
    </source>
</evidence>
<dbReference type="AlphaFoldDB" id="A0A151CEE1"/>
<keyword evidence="1" id="KW-1133">Transmembrane helix</keyword>
<reference evidence="2 3" key="1">
    <citation type="submission" date="2015-11" db="EMBL/GenBank/DDBJ databases">
        <title>Draft genome of Sulfurovum riftiae 1812E, a member of the Epsilonproteobacteria isolated from the tube of the deep-sea hydrothermal vent tubewom Riftia pachyptila.</title>
        <authorList>
            <person name="Vetriani C."/>
            <person name="Giovannelli D."/>
        </authorList>
    </citation>
    <scope>NUCLEOTIDE SEQUENCE [LARGE SCALE GENOMIC DNA]</scope>
    <source>
        <strain evidence="2 3">1812E</strain>
    </source>
</reference>
<evidence type="ECO:0000256" key="1">
    <source>
        <dbReference type="SAM" id="Phobius"/>
    </source>
</evidence>
<dbReference type="RefSeq" id="WP_067331842.1">
    <property type="nucleotide sequence ID" value="NZ_LNKT01000056.1"/>
</dbReference>
<keyword evidence="3" id="KW-1185">Reference proteome</keyword>
<dbReference type="OrthoDB" id="9910590at2"/>
<organism evidence="2 3">
    <name type="scientific">Sulfurovum riftiae</name>
    <dbReference type="NCBI Taxonomy" id="1630136"/>
    <lineage>
        <taxon>Bacteria</taxon>
        <taxon>Pseudomonadati</taxon>
        <taxon>Campylobacterota</taxon>
        <taxon>Epsilonproteobacteria</taxon>
        <taxon>Campylobacterales</taxon>
        <taxon>Sulfurovaceae</taxon>
        <taxon>Sulfurovum</taxon>
    </lineage>
</organism>
<keyword evidence="1" id="KW-0472">Membrane</keyword>
<comment type="caution">
    <text evidence="2">The sequence shown here is derived from an EMBL/GenBank/DDBJ whole genome shotgun (WGS) entry which is preliminary data.</text>
</comment>
<keyword evidence="1" id="KW-0812">Transmembrane</keyword>
<dbReference type="Proteomes" id="UP000075359">
    <property type="component" value="Unassembled WGS sequence"/>
</dbReference>
<name>A0A151CEE1_9BACT</name>
<sequence length="92" mass="11003">MKWTRQSVILVGIVFLVSYIYNLKYSSDMSQKIETQRISTCKAGKQANCDLIELFHKACFKKSYRSYMKTMRFYDKEYEACLKKEIEAFQKK</sequence>
<protein>
    <submittedName>
        <fullName evidence="2">Uncharacterized protein</fullName>
    </submittedName>
</protein>
<accession>A0A151CEE1</accession>
<evidence type="ECO:0000313" key="2">
    <source>
        <dbReference type="EMBL" id="KYJ85891.1"/>
    </source>
</evidence>
<proteinExistence type="predicted"/>
<feature type="transmembrane region" description="Helical" evidence="1">
    <location>
        <begin position="6"/>
        <end position="23"/>
    </location>
</feature>